<comment type="caution">
    <text evidence="1">The sequence shown here is derived from an EMBL/GenBank/DDBJ whole genome shotgun (WGS) entry which is preliminary data.</text>
</comment>
<evidence type="ECO:0000313" key="1">
    <source>
        <dbReference type="EMBL" id="KAF4364145.1"/>
    </source>
</evidence>
<evidence type="ECO:0000313" key="2">
    <source>
        <dbReference type="Proteomes" id="UP000583929"/>
    </source>
</evidence>
<accession>A0A7J6F0M8</accession>
<dbReference type="AlphaFoldDB" id="A0A7J6F0M8"/>
<dbReference type="Proteomes" id="UP000583929">
    <property type="component" value="Unassembled WGS sequence"/>
</dbReference>
<gene>
    <name evidence="1" type="ORF">G4B88_031307</name>
</gene>
<keyword evidence="2" id="KW-1185">Reference proteome</keyword>
<feature type="non-terminal residue" evidence="1">
    <location>
        <position position="1"/>
    </location>
</feature>
<name>A0A7J6F0M8_CANSA</name>
<organism evidence="1 2">
    <name type="scientific">Cannabis sativa</name>
    <name type="common">Hemp</name>
    <name type="synonym">Marijuana</name>
    <dbReference type="NCBI Taxonomy" id="3483"/>
    <lineage>
        <taxon>Eukaryota</taxon>
        <taxon>Viridiplantae</taxon>
        <taxon>Streptophyta</taxon>
        <taxon>Embryophyta</taxon>
        <taxon>Tracheophyta</taxon>
        <taxon>Spermatophyta</taxon>
        <taxon>Magnoliopsida</taxon>
        <taxon>eudicotyledons</taxon>
        <taxon>Gunneridae</taxon>
        <taxon>Pentapetalae</taxon>
        <taxon>rosids</taxon>
        <taxon>fabids</taxon>
        <taxon>Rosales</taxon>
        <taxon>Cannabaceae</taxon>
        <taxon>Cannabis</taxon>
    </lineage>
</organism>
<reference evidence="1 2" key="1">
    <citation type="journal article" date="2020" name="bioRxiv">
        <title>Sequence and annotation of 42 cannabis genomes reveals extensive copy number variation in cannabinoid synthesis and pathogen resistance genes.</title>
        <authorList>
            <person name="Mckernan K.J."/>
            <person name="Helbert Y."/>
            <person name="Kane L.T."/>
            <person name="Ebling H."/>
            <person name="Zhang L."/>
            <person name="Liu B."/>
            <person name="Eaton Z."/>
            <person name="Mclaughlin S."/>
            <person name="Kingan S."/>
            <person name="Baybayan P."/>
            <person name="Concepcion G."/>
            <person name="Jordan M."/>
            <person name="Riva A."/>
            <person name="Barbazuk W."/>
            <person name="Harkins T."/>
        </authorList>
    </citation>
    <scope>NUCLEOTIDE SEQUENCE [LARGE SCALE GENOMIC DNA]</scope>
    <source>
        <strain evidence="2">cv. Jamaican Lion 4</strain>
        <tissue evidence="1">Leaf</tissue>
    </source>
</reference>
<dbReference type="EMBL" id="JAATIQ010000286">
    <property type="protein sequence ID" value="KAF4364145.1"/>
    <property type="molecule type" value="Genomic_DNA"/>
</dbReference>
<proteinExistence type="predicted"/>
<sequence length="60" mass="7135">MKAPNVCNFDPDHHHLRRTTLEPQYRELLLLASSSLKIVRPPCLWHVFWVDERGVPRDDE</sequence>
<protein>
    <submittedName>
        <fullName evidence="1">Uncharacterized protein</fullName>
    </submittedName>
</protein>